<dbReference type="InterPro" id="IPR010998">
    <property type="entry name" value="Integrase_recombinase_N"/>
</dbReference>
<proteinExistence type="predicted"/>
<dbReference type="SUPFAM" id="SSF56349">
    <property type="entry name" value="DNA breaking-rejoining enzymes"/>
    <property type="match status" value="1"/>
</dbReference>
<organism evidence="8 9">
    <name type="scientific">Halorubrum glutamatedens</name>
    <dbReference type="NCBI Taxonomy" id="2707018"/>
    <lineage>
        <taxon>Archaea</taxon>
        <taxon>Methanobacteriati</taxon>
        <taxon>Methanobacteriota</taxon>
        <taxon>Stenosarchaea group</taxon>
        <taxon>Halobacteria</taxon>
        <taxon>Halobacteriales</taxon>
        <taxon>Haloferacaceae</taxon>
        <taxon>Halorubrum</taxon>
    </lineage>
</organism>
<dbReference type="InterPro" id="IPR044068">
    <property type="entry name" value="CB"/>
</dbReference>
<dbReference type="GO" id="GO:0006310">
    <property type="term" value="P:DNA recombination"/>
    <property type="evidence" value="ECO:0007669"/>
    <property type="project" value="UniProtKB-KW"/>
</dbReference>
<keyword evidence="1" id="KW-0229">DNA integration</keyword>
<dbReference type="InterPro" id="IPR002104">
    <property type="entry name" value="Integrase_catalytic"/>
</dbReference>
<protein>
    <submittedName>
        <fullName evidence="8">Tyrosine-type recombinase/integrase</fullName>
    </submittedName>
</protein>
<dbReference type="GO" id="GO:0003677">
    <property type="term" value="F:DNA binding"/>
    <property type="evidence" value="ECO:0007669"/>
    <property type="project" value="UniProtKB-UniRule"/>
</dbReference>
<dbReference type="PROSITE" id="PS51898">
    <property type="entry name" value="TYR_RECOMBINASE"/>
    <property type="match status" value="1"/>
</dbReference>
<evidence type="ECO:0000313" key="9">
    <source>
        <dbReference type="Proteomes" id="UP001596145"/>
    </source>
</evidence>
<dbReference type="Pfam" id="PF00589">
    <property type="entry name" value="Phage_integrase"/>
    <property type="match status" value="1"/>
</dbReference>
<dbReference type="InterPro" id="IPR050090">
    <property type="entry name" value="Tyrosine_recombinase_XerCD"/>
</dbReference>
<evidence type="ECO:0000259" key="7">
    <source>
        <dbReference type="PROSITE" id="PS51900"/>
    </source>
</evidence>
<dbReference type="InterPro" id="IPR013762">
    <property type="entry name" value="Integrase-like_cat_sf"/>
</dbReference>
<dbReference type="Proteomes" id="UP001596145">
    <property type="component" value="Unassembled WGS sequence"/>
</dbReference>
<feature type="domain" description="Tyr recombinase" evidence="6">
    <location>
        <begin position="117"/>
        <end position="312"/>
    </location>
</feature>
<evidence type="ECO:0000256" key="4">
    <source>
        <dbReference type="PROSITE-ProRule" id="PRU01248"/>
    </source>
</evidence>
<dbReference type="InterPro" id="IPR011010">
    <property type="entry name" value="DNA_brk_join_enz"/>
</dbReference>
<dbReference type="CDD" id="cd00397">
    <property type="entry name" value="DNA_BRE_C"/>
    <property type="match status" value="1"/>
</dbReference>
<dbReference type="PANTHER" id="PTHR30349">
    <property type="entry name" value="PHAGE INTEGRASE-RELATED"/>
    <property type="match status" value="1"/>
</dbReference>
<comment type="caution">
    <text evidence="8">The sequence shown here is derived from an EMBL/GenBank/DDBJ whole genome shotgun (WGS) entry which is preliminary data.</text>
</comment>
<gene>
    <name evidence="8" type="ORF">ACFPJA_16035</name>
</gene>
<feature type="non-terminal residue" evidence="8">
    <location>
        <position position="335"/>
    </location>
</feature>
<sequence length="335" mass="38454">MNIQRFIQQELEGGSLADATVAKRRADLEDYLEWCQDNSTDPADAGYDEINKYLNEIRQNGYSDASISNRYYSLKKYYDYITEEDESPFNSSKLKNADYTNDSSGSAEERKKREDKEEIKYINKEEKDLLKANVPDPKLRNELLIELMWQTGIRQSEASLIELNDIVWDERKIDIFAPKTGTWREVFYQPSLDILLEQYINGGYRSRFTSAENSSYLFVSRKSERIAPGNINKVVRKAAELAGIQEEVGEDVNGDPRYRITSHAIRHGHAVHSLKSGIDISFIRQHLGHEDISTTQQYLDLVDTDVKQEYHNSFPASVDHIDSRVISSDGDESDG</sequence>
<reference evidence="8 9" key="1">
    <citation type="journal article" date="2019" name="Int. J. Syst. Evol. Microbiol.">
        <title>The Global Catalogue of Microorganisms (GCM) 10K type strain sequencing project: providing services to taxonomists for standard genome sequencing and annotation.</title>
        <authorList>
            <consortium name="The Broad Institute Genomics Platform"/>
            <consortium name="The Broad Institute Genome Sequencing Center for Infectious Disease"/>
            <person name="Wu L."/>
            <person name="Ma J."/>
        </authorList>
    </citation>
    <scope>NUCLEOTIDE SEQUENCE [LARGE SCALE GENOMIC DNA]</scope>
    <source>
        <strain evidence="8 9">CGMCC 1.16026</strain>
    </source>
</reference>
<feature type="compositionally biased region" description="Polar residues" evidence="5">
    <location>
        <begin position="91"/>
        <end position="106"/>
    </location>
</feature>
<dbReference type="RefSeq" id="WP_379749239.1">
    <property type="nucleotide sequence ID" value="NZ_JBHSKV010000023.1"/>
</dbReference>
<keyword evidence="3" id="KW-0233">DNA recombination</keyword>
<keyword evidence="2 4" id="KW-0238">DNA-binding</keyword>
<evidence type="ECO:0000259" key="6">
    <source>
        <dbReference type="PROSITE" id="PS51898"/>
    </source>
</evidence>
<dbReference type="GO" id="GO:0015074">
    <property type="term" value="P:DNA integration"/>
    <property type="evidence" value="ECO:0007669"/>
    <property type="project" value="UniProtKB-KW"/>
</dbReference>
<dbReference type="AlphaFoldDB" id="A0ABD5QVT4"/>
<feature type="region of interest" description="Disordered" evidence="5">
    <location>
        <begin position="91"/>
        <end position="115"/>
    </location>
</feature>
<dbReference type="EMBL" id="JBHSKV010000023">
    <property type="protein sequence ID" value="MFC5136219.1"/>
    <property type="molecule type" value="Genomic_DNA"/>
</dbReference>
<dbReference type="Gene3D" id="1.10.443.10">
    <property type="entry name" value="Intergrase catalytic core"/>
    <property type="match status" value="1"/>
</dbReference>
<dbReference type="Pfam" id="PF02899">
    <property type="entry name" value="Phage_int_SAM_1"/>
    <property type="match status" value="1"/>
</dbReference>
<name>A0ABD5QVT4_9EURY</name>
<evidence type="ECO:0000256" key="2">
    <source>
        <dbReference type="ARBA" id="ARBA00023125"/>
    </source>
</evidence>
<dbReference type="PANTHER" id="PTHR30349:SF41">
    <property type="entry name" value="INTEGRASE_RECOMBINASE PROTEIN MJ0367-RELATED"/>
    <property type="match status" value="1"/>
</dbReference>
<dbReference type="PROSITE" id="PS51900">
    <property type="entry name" value="CB"/>
    <property type="match status" value="1"/>
</dbReference>
<dbReference type="Gene3D" id="1.10.150.130">
    <property type="match status" value="1"/>
</dbReference>
<evidence type="ECO:0000256" key="3">
    <source>
        <dbReference type="ARBA" id="ARBA00023172"/>
    </source>
</evidence>
<keyword evidence="9" id="KW-1185">Reference proteome</keyword>
<dbReference type="InterPro" id="IPR004107">
    <property type="entry name" value="Integrase_SAM-like_N"/>
</dbReference>
<feature type="domain" description="Core-binding (CB)" evidence="7">
    <location>
        <begin position="1"/>
        <end position="82"/>
    </location>
</feature>
<evidence type="ECO:0000256" key="1">
    <source>
        <dbReference type="ARBA" id="ARBA00022908"/>
    </source>
</evidence>
<evidence type="ECO:0000256" key="5">
    <source>
        <dbReference type="SAM" id="MobiDB-lite"/>
    </source>
</evidence>
<evidence type="ECO:0000313" key="8">
    <source>
        <dbReference type="EMBL" id="MFC5136219.1"/>
    </source>
</evidence>
<accession>A0ABD5QVT4</accession>